<evidence type="ECO:0000256" key="4">
    <source>
        <dbReference type="ARBA" id="ARBA00022771"/>
    </source>
</evidence>
<dbReference type="FunFam" id="3.30.160.60:FF:000557">
    <property type="entry name" value="zinc finger and SCAN domain-containing protein 29"/>
    <property type="match status" value="1"/>
</dbReference>
<name>J7SB55_NAUDC</name>
<dbReference type="InterPro" id="IPR013087">
    <property type="entry name" value="Znf_C2H2_type"/>
</dbReference>
<dbReference type="PANTHER" id="PTHR23235:SF142">
    <property type="entry name" value="ZINC FINGER PROTEIN 384"/>
    <property type="match status" value="1"/>
</dbReference>
<dbReference type="OMA" id="CQHFEFL"/>
<protein>
    <recommendedName>
        <fullName evidence="8">C2H2-type domain-containing protein</fullName>
    </recommendedName>
</protein>
<dbReference type="AlphaFoldDB" id="J7SB55"/>
<dbReference type="GO" id="GO:0034224">
    <property type="term" value="P:cellular response to zinc ion starvation"/>
    <property type="evidence" value="ECO:0007669"/>
    <property type="project" value="EnsemblFungi"/>
</dbReference>
<evidence type="ECO:0000256" key="2">
    <source>
        <dbReference type="ARBA" id="ARBA00022723"/>
    </source>
</evidence>
<dbReference type="eggNOG" id="KOG1721">
    <property type="taxonomic scope" value="Eukaryota"/>
</dbReference>
<dbReference type="GO" id="GO:0000977">
    <property type="term" value="F:RNA polymerase II transcription regulatory region sequence-specific DNA binding"/>
    <property type="evidence" value="ECO:0007669"/>
    <property type="project" value="EnsemblFungi"/>
</dbReference>
<dbReference type="InterPro" id="IPR040792">
    <property type="entry name" value="Zap1_Znf2"/>
</dbReference>
<dbReference type="PROSITE" id="PS00028">
    <property type="entry name" value="ZINC_FINGER_C2H2_1"/>
    <property type="match status" value="5"/>
</dbReference>
<dbReference type="HOGENOM" id="CLU_014727_0_0_1"/>
<feature type="domain" description="C2H2-type" evidence="8">
    <location>
        <begin position="708"/>
        <end position="737"/>
    </location>
</feature>
<gene>
    <name evidence="9" type="primary">NDAI0G05800</name>
    <name evidence="9" type="ordered locus">NDAI_0G05800</name>
</gene>
<feature type="domain" description="C2H2-type" evidence="8">
    <location>
        <begin position="794"/>
        <end position="816"/>
    </location>
</feature>
<evidence type="ECO:0000256" key="7">
    <source>
        <dbReference type="PROSITE-ProRule" id="PRU00042"/>
    </source>
</evidence>
<dbReference type="EMBL" id="HE580273">
    <property type="protein sequence ID" value="CCK73563.1"/>
    <property type="molecule type" value="Genomic_DNA"/>
</dbReference>
<evidence type="ECO:0000313" key="9">
    <source>
        <dbReference type="EMBL" id="CCK73563.1"/>
    </source>
</evidence>
<keyword evidence="10" id="KW-1185">Reference proteome</keyword>
<keyword evidence="5" id="KW-0862">Zinc</keyword>
<organism evidence="9 10">
    <name type="scientific">Naumovozyma dairenensis (strain ATCC 10597 / BCRC 20456 / CBS 421 / NBRC 0211 / NRRL Y-12639)</name>
    <name type="common">Saccharomyces dairenensis</name>
    <dbReference type="NCBI Taxonomy" id="1071378"/>
    <lineage>
        <taxon>Eukaryota</taxon>
        <taxon>Fungi</taxon>
        <taxon>Dikarya</taxon>
        <taxon>Ascomycota</taxon>
        <taxon>Saccharomycotina</taxon>
        <taxon>Saccharomycetes</taxon>
        <taxon>Saccharomycetales</taxon>
        <taxon>Saccharomycetaceae</taxon>
        <taxon>Naumovozyma</taxon>
    </lineage>
</organism>
<dbReference type="GO" id="GO:0045944">
    <property type="term" value="P:positive regulation of transcription by RNA polymerase II"/>
    <property type="evidence" value="ECO:0007669"/>
    <property type="project" value="EnsemblFungi"/>
</dbReference>
<dbReference type="FunFam" id="3.30.160.60:FF:001498">
    <property type="entry name" value="Zinc finger protein 404"/>
    <property type="match status" value="1"/>
</dbReference>
<dbReference type="GO" id="GO:0000981">
    <property type="term" value="F:DNA-binding transcription factor activity, RNA polymerase II-specific"/>
    <property type="evidence" value="ECO:0007669"/>
    <property type="project" value="EnsemblFungi"/>
</dbReference>
<dbReference type="GeneID" id="13927031"/>
<evidence type="ECO:0000256" key="1">
    <source>
        <dbReference type="ARBA" id="ARBA00004123"/>
    </source>
</evidence>
<dbReference type="FunFam" id="3.30.160.60:FF:001963">
    <property type="entry name" value="Replication initiator 1"/>
    <property type="match status" value="1"/>
</dbReference>
<dbReference type="OrthoDB" id="3437960at2759"/>
<dbReference type="Pfam" id="PF21816">
    <property type="entry name" value="Zap1_zf1"/>
    <property type="match status" value="1"/>
</dbReference>
<dbReference type="InterPro" id="IPR048420">
    <property type="entry name" value="Zap1-like_Znf1"/>
</dbReference>
<evidence type="ECO:0000259" key="8">
    <source>
        <dbReference type="PROSITE" id="PS50157"/>
    </source>
</evidence>
<dbReference type="Gene3D" id="6.10.140.370">
    <property type="match status" value="1"/>
</dbReference>
<keyword evidence="4 7" id="KW-0863">Zinc-finger</keyword>
<reference evidence="9 10" key="1">
    <citation type="journal article" date="2011" name="Proc. Natl. Acad. Sci. U.S.A.">
        <title>Evolutionary erosion of yeast sex chromosomes by mating-type switching accidents.</title>
        <authorList>
            <person name="Gordon J.L."/>
            <person name="Armisen D."/>
            <person name="Proux-Wera E."/>
            <person name="Oheigeartaigh S.S."/>
            <person name="Byrne K.P."/>
            <person name="Wolfe K.H."/>
        </authorList>
    </citation>
    <scope>NUCLEOTIDE SEQUENCE [LARGE SCALE GENOMIC DNA]</scope>
    <source>
        <strain evidence="10">ATCC 10597 / BCRC 20456 / CBS 421 / NBRC 0211 / NRRL Y-12639</strain>
    </source>
</reference>
<dbReference type="InterPro" id="IPR036236">
    <property type="entry name" value="Znf_C2H2_sf"/>
</dbReference>
<dbReference type="PROSITE" id="PS50157">
    <property type="entry name" value="ZINC_FINGER_C2H2_2"/>
    <property type="match status" value="4"/>
</dbReference>
<dbReference type="PANTHER" id="PTHR23235">
    <property type="entry name" value="KRUEPPEL-LIKE TRANSCRIPTION FACTOR"/>
    <property type="match status" value="1"/>
</dbReference>
<dbReference type="Pfam" id="PF18217">
    <property type="entry name" value="Zap1_zf2"/>
    <property type="match status" value="1"/>
</dbReference>
<feature type="domain" description="C2H2-type" evidence="8">
    <location>
        <begin position="766"/>
        <end position="793"/>
    </location>
</feature>
<evidence type="ECO:0000256" key="6">
    <source>
        <dbReference type="ARBA" id="ARBA00023242"/>
    </source>
</evidence>
<comment type="subcellular location">
    <subcellularLocation>
        <location evidence="1">Nucleus</location>
    </subcellularLocation>
</comment>
<evidence type="ECO:0000256" key="5">
    <source>
        <dbReference type="ARBA" id="ARBA00022833"/>
    </source>
</evidence>
<accession>J7SB55</accession>
<dbReference type="Gene3D" id="3.30.160.60">
    <property type="entry name" value="Classic Zinc Finger"/>
    <property type="match status" value="5"/>
</dbReference>
<dbReference type="RefSeq" id="XP_003980239.1">
    <property type="nucleotide sequence ID" value="XM_003980190.1"/>
</dbReference>
<evidence type="ECO:0000256" key="3">
    <source>
        <dbReference type="ARBA" id="ARBA00022737"/>
    </source>
</evidence>
<dbReference type="GO" id="GO:0005634">
    <property type="term" value="C:nucleus"/>
    <property type="evidence" value="ECO:0007669"/>
    <property type="project" value="UniProtKB-SubCell"/>
</dbReference>
<proteinExistence type="predicted"/>
<evidence type="ECO:0000313" key="10">
    <source>
        <dbReference type="Proteomes" id="UP000000689"/>
    </source>
</evidence>
<dbReference type="Pfam" id="PF00096">
    <property type="entry name" value="zf-C2H2"/>
    <property type="match status" value="3"/>
</dbReference>
<dbReference type="STRING" id="1071378.J7SB55"/>
<keyword evidence="3" id="KW-0677">Repeat</keyword>
<feature type="domain" description="C2H2-type" evidence="8">
    <location>
        <begin position="738"/>
        <end position="765"/>
    </location>
</feature>
<sequence>MPNTQEGIVHGHIHNHDNLTYIHGHVHVNHNAGDRGSGATDATGQTLSRDIATTTTATAAAAATSTDNTEKSSSTGNILGSCNQSSDEIDCTQYADCQHFEFINYHRDADRAINNDPISSSSILPKDFSYHDDTLLLPSANLNSNVDAFFKRRKLDPMVSTITHNNSNFTNNNDSTHNENCYCNPKVLEICCEMDHHLSEYSKEDIKAKNSGTFSDYITNLNLDELNIYTGIQNTNPLKNSSLSTKSSDHSNDIPYKDTITEINCDLTCDTQCHPQSSINSQSKPFELPNADKNIVKTEDDKQDLNVIIDQFCKHCNSHDHLTSAHDTTHPSLQRQYHEHIVNSQTDLKILEDLCDISTLYEVPFANHMNHHNHIHSSGQNQSINLLHSSISKTPPSNDNNAYTTTTITTNNNNIPNPHNHDHTNLHHHHRIQLHPHKEAQQQNKFKISTVNASSPIAKTYSYERSKHMISTEPDKFYHYPPLPLATNDVTTSTTSTNNNEIFNDNKLMQDNNTVNFNWIFKKNDEPTLKCKWADCTESFNTLLELQKHIIKDHVSLPATTLQQTAKATENGQQDNNNTFINSCNWQDCDYTNKNNDICSLINHINDTHGINFDIKFIEPKMTKINLNSHHSLHCANDTHHLELLSNTTVQPSLPTTIKNNDSTVLPISNKLGTIKCEWGLCDQVFNSKEDLNTHLENDHLLKGQSQYQCHWHGCSKKFTQRQKMVRHLKVHSGYKPCKCPVCNKCFSNLETLKQHQRTHTGEKPFQCHLCDKRFTIASSLKIHIRTHTGEKPLKCKICGKAFNESSNLSKHIKTHFKLISTKQDKPQNQEQIVKS</sequence>
<dbReference type="Proteomes" id="UP000000689">
    <property type="component" value="Chromosome 7"/>
</dbReference>
<dbReference type="GO" id="GO:0008270">
    <property type="term" value="F:zinc ion binding"/>
    <property type="evidence" value="ECO:0007669"/>
    <property type="project" value="UniProtKB-KW"/>
</dbReference>
<dbReference type="KEGG" id="ndi:NDAI_0G05800"/>
<keyword evidence="6" id="KW-0539">Nucleus</keyword>
<keyword evidence="2" id="KW-0479">Metal-binding</keyword>
<dbReference type="SUPFAM" id="SSF57667">
    <property type="entry name" value="beta-beta-alpha zinc fingers"/>
    <property type="match status" value="4"/>
</dbReference>
<dbReference type="SMART" id="SM00355">
    <property type="entry name" value="ZnF_C2H2"/>
    <property type="match status" value="7"/>
</dbReference>